<protein>
    <submittedName>
        <fullName evidence="2">Hint domain-containing protein</fullName>
    </submittedName>
</protein>
<keyword evidence="3" id="KW-1185">Reference proteome</keyword>
<accession>A0A1I4BKY6</accession>
<feature type="domain" description="Hedgehog/Intein (Hint)" evidence="1">
    <location>
        <begin position="150"/>
        <end position="287"/>
    </location>
</feature>
<evidence type="ECO:0000313" key="3">
    <source>
        <dbReference type="Proteomes" id="UP000199550"/>
    </source>
</evidence>
<reference evidence="2 3" key="1">
    <citation type="submission" date="2016-10" db="EMBL/GenBank/DDBJ databases">
        <authorList>
            <person name="de Groot N.N."/>
        </authorList>
    </citation>
    <scope>NUCLEOTIDE SEQUENCE [LARGE SCALE GENOMIC DNA]</scope>
    <source>
        <strain evidence="2 3">DSM 16199</strain>
    </source>
</reference>
<dbReference type="RefSeq" id="WP_090183844.1">
    <property type="nucleotide sequence ID" value="NZ_FOTF01000001.1"/>
</dbReference>
<evidence type="ECO:0000313" key="2">
    <source>
        <dbReference type="EMBL" id="SFK69203.1"/>
    </source>
</evidence>
<dbReference type="InterPro" id="IPR028992">
    <property type="entry name" value="Hedgehog/Intein_dom"/>
</dbReference>
<evidence type="ECO:0000259" key="1">
    <source>
        <dbReference type="Pfam" id="PF13403"/>
    </source>
</evidence>
<dbReference type="STRING" id="195913.SAMN04488004_1015"/>
<proteinExistence type="predicted"/>
<name>A0A1I4BKY6_9RHOB</name>
<sequence>MADYTFNVYLESPYASGFDSAPGVFTYSPLTGSTGTAVITDNETGVDGLTLDDNVGGSQETATATITVDGTVTYQDISVNADAGWTIYDPIDDVTFEDILLNGKQGKQSFTYTLSEYPLVEGRAYEIINFDNQPDAQVAGEPVFTYADYVCFTRGCMLETPNGMRSVEELAVGDLVETLDHGPQPIRWIGSKRLIARGKNAPIQIPKGVFGCHKTFELSPQHRVLLRDTLNELHFGNSECLAAAKHLVGDAPITQSAGGYVEYFHILFDRHEILNCNGVDVESFHPAKQGELLLSDDDRAKIVDIFPSLADGFENYGSTARPVLRGYETQVIRSALAQQMEAA</sequence>
<dbReference type="OrthoDB" id="6305173at2"/>
<dbReference type="SUPFAM" id="SSF51294">
    <property type="entry name" value="Hedgehog/intein (Hint) domain"/>
    <property type="match status" value="1"/>
</dbReference>
<dbReference type="AlphaFoldDB" id="A0A1I4BKY6"/>
<organism evidence="2 3">
    <name type="scientific">Loktanella salsilacus</name>
    <dbReference type="NCBI Taxonomy" id="195913"/>
    <lineage>
        <taxon>Bacteria</taxon>
        <taxon>Pseudomonadati</taxon>
        <taxon>Pseudomonadota</taxon>
        <taxon>Alphaproteobacteria</taxon>
        <taxon>Rhodobacterales</taxon>
        <taxon>Roseobacteraceae</taxon>
        <taxon>Loktanella</taxon>
    </lineage>
</organism>
<dbReference type="Pfam" id="PF13403">
    <property type="entry name" value="Hint_2"/>
    <property type="match status" value="1"/>
</dbReference>
<dbReference type="InterPro" id="IPR036844">
    <property type="entry name" value="Hint_dom_sf"/>
</dbReference>
<dbReference type="Proteomes" id="UP000199550">
    <property type="component" value="Unassembled WGS sequence"/>
</dbReference>
<gene>
    <name evidence="2" type="ORF">SAMN04488004_1015</name>
</gene>
<dbReference type="EMBL" id="FOTF01000001">
    <property type="protein sequence ID" value="SFK69203.1"/>
    <property type="molecule type" value="Genomic_DNA"/>
</dbReference>